<dbReference type="AlphaFoldDB" id="A0AA35RNZ1"/>
<sequence>MTSKHPRADLTYARGVSKVKMLPQKEDKNGDVEGDSLEAEMDARKKRDVDMSEFFNFVSKAQPQQSDDEDHNALPISDSNDDTGEDINYIYGDQDEDYLNENEEGKVMGDTQQDDDEQPSYDPESDLPDFDAQGTYSLELVGQRQLLSRQRRGAVNHLQLPEATQSTLLAHVDHARENIDRMIELHEELKDISHTLDEIHRDPNGTSTMVHKVIELISLEGRYGSPPGYSPIIKTVLTYLDKLVGSMEEQDCQMRSLIYLMLSRDGGQESQKALVAALDMAINEDEERAIVVYIAFTESPQPGMVSELEERIGDNVHSTEPLLLAYGALVARASPALQQRMTLFLLNRLPVAKANTTSLMHHIFSLGNTESQLSTDSLVNYLSHPDELIQFSAIHALRYATGECLVQKAFKLVVSQSNVSEDHVFAVLHCLLSGIEHASSKHTQPPFNLELAVSLVSSVMASENGELQQLLASYLQLVGNEDSRHLLTLMTAPLSKEGYSNSTRMKRGSNWAESNSVYDLIASLNTRQTDKKTYPLHKAYIWGKKFGTSKANLQVAAGGFIGAANGGQYKVFGRAKAVGEIFQRKKTLLDFLVLREKGTTSTRTRLFAQIAGKTLANIDIRSPSTVCKRYSKEYFAYNKYLVFDFSYPIKILVATIKVGITGYVRLGSNMYVEFCEKVGSLTAEAGLESTISLEIQGGFTGSLLNVARGGVTVNAVLNYKLIPALSTELCLTSSIRVKNCIGIYHQWANNKILLDVWYQRKKCKSRFGVFPLCRTVWAEKQKVEALSASWNLPSTAKTPLWRKCDSSFVCRSSTAVASAVSGPPGMKAGSSRLLRLNGPAPIPN</sequence>
<dbReference type="InterPro" id="IPR011030">
    <property type="entry name" value="Lipovitellin_superhlx_dom"/>
</dbReference>
<gene>
    <name evidence="2" type="ORF">GBAR_LOCUS8664</name>
</gene>
<feature type="compositionally biased region" description="Basic and acidic residues" evidence="1">
    <location>
        <begin position="41"/>
        <end position="50"/>
    </location>
</feature>
<dbReference type="Gene3D" id="1.25.10.20">
    <property type="entry name" value="Vitellinogen, superhelical"/>
    <property type="match status" value="1"/>
</dbReference>
<feature type="region of interest" description="Disordered" evidence="1">
    <location>
        <begin position="1"/>
        <end position="89"/>
    </location>
</feature>
<dbReference type="EMBL" id="CASHTH010001288">
    <property type="protein sequence ID" value="CAI8013731.1"/>
    <property type="molecule type" value="Genomic_DNA"/>
</dbReference>
<evidence type="ECO:0000256" key="1">
    <source>
        <dbReference type="SAM" id="MobiDB-lite"/>
    </source>
</evidence>
<feature type="compositionally biased region" description="Acidic residues" evidence="1">
    <location>
        <begin position="112"/>
        <end position="129"/>
    </location>
</feature>
<protein>
    <submittedName>
        <fullName evidence="2">Uncharacterized protein</fullName>
    </submittedName>
</protein>
<name>A0AA35RNZ1_GEOBA</name>
<comment type="caution">
    <text evidence="2">The sequence shown here is derived from an EMBL/GenBank/DDBJ whole genome shotgun (WGS) entry which is preliminary data.</text>
</comment>
<organism evidence="2 3">
    <name type="scientific">Geodia barretti</name>
    <name type="common">Barrett's horny sponge</name>
    <dbReference type="NCBI Taxonomy" id="519541"/>
    <lineage>
        <taxon>Eukaryota</taxon>
        <taxon>Metazoa</taxon>
        <taxon>Porifera</taxon>
        <taxon>Demospongiae</taxon>
        <taxon>Heteroscleromorpha</taxon>
        <taxon>Tetractinellida</taxon>
        <taxon>Astrophorina</taxon>
        <taxon>Geodiidae</taxon>
        <taxon>Geodia</taxon>
    </lineage>
</organism>
<feature type="region of interest" description="Disordered" evidence="1">
    <location>
        <begin position="107"/>
        <end position="129"/>
    </location>
</feature>
<reference evidence="2" key="1">
    <citation type="submission" date="2023-03" db="EMBL/GenBank/DDBJ databases">
        <authorList>
            <person name="Steffen K."/>
            <person name="Cardenas P."/>
        </authorList>
    </citation>
    <scope>NUCLEOTIDE SEQUENCE</scope>
</reference>
<evidence type="ECO:0000313" key="2">
    <source>
        <dbReference type="EMBL" id="CAI8013731.1"/>
    </source>
</evidence>
<proteinExistence type="predicted"/>
<dbReference type="Proteomes" id="UP001174909">
    <property type="component" value="Unassembled WGS sequence"/>
</dbReference>
<keyword evidence="3" id="KW-1185">Reference proteome</keyword>
<evidence type="ECO:0000313" key="3">
    <source>
        <dbReference type="Proteomes" id="UP001174909"/>
    </source>
</evidence>
<accession>A0AA35RNZ1</accession>